<name>A0AAV6KS93_9ERIC</name>
<evidence type="ECO:0000313" key="1">
    <source>
        <dbReference type="EMBL" id="KAG5555493.1"/>
    </source>
</evidence>
<dbReference type="EMBL" id="JACTNZ010000003">
    <property type="protein sequence ID" value="KAG5555493.1"/>
    <property type="molecule type" value="Genomic_DNA"/>
</dbReference>
<gene>
    <name evidence="1" type="ORF">RHGRI_006219</name>
</gene>
<dbReference type="AlphaFoldDB" id="A0AAV6KS93"/>
<proteinExistence type="predicted"/>
<sequence length="127" mass="15172">MMIEENKGLNSFPWEKKSYKSTGRRQFHSGQVLPSSQDLLQQRGLISVRFFLSFDFVDECTEKSLVFILPMVKFNRIRIYWHNFRSKSFDFIVFMGRLLLYFNIEVFCLRSKAIDLKILEFVIGIVR</sequence>
<evidence type="ECO:0000313" key="2">
    <source>
        <dbReference type="Proteomes" id="UP000823749"/>
    </source>
</evidence>
<protein>
    <submittedName>
        <fullName evidence="1">Uncharacterized protein</fullName>
    </submittedName>
</protein>
<keyword evidence="2" id="KW-1185">Reference proteome</keyword>
<dbReference type="Proteomes" id="UP000823749">
    <property type="component" value="Chromosome 3"/>
</dbReference>
<organism evidence="1 2">
    <name type="scientific">Rhododendron griersonianum</name>
    <dbReference type="NCBI Taxonomy" id="479676"/>
    <lineage>
        <taxon>Eukaryota</taxon>
        <taxon>Viridiplantae</taxon>
        <taxon>Streptophyta</taxon>
        <taxon>Embryophyta</taxon>
        <taxon>Tracheophyta</taxon>
        <taxon>Spermatophyta</taxon>
        <taxon>Magnoliopsida</taxon>
        <taxon>eudicotyledons</taxon>
        <taxon>Gunneridae</taxon>
        <taxon>Pentapetalae</taxon>
        <taxon>asterids</taxon>
        <taxon>Ericales</taxon>
        <taxon>Ericaceae</taxon>
        <taxon>Ericoideae</taxon>
        <taxon>Rhodoreae</taxon>
        <taxon>Rhododendron</taxon>
    </lineage>
</organism>
<comment type="caution">
    <text evidence="1">The sequence shown here is derived from an EMBL/GenBank/DDBJ whole genome shotgun (WGS) entry which is preliminary data.</text>
</comment>
<accession>A0AAV6KS93</accession>
<reference evidence="1" key="1">
    <citation type="submission" date="2020-08" db="EMBL/GenBank/DDBJ databases">
        <title>Plant Genome Project.</title>
        <authorList>
            <person name="Zhang R.-G."/>
        </authorList>
    </citation>
    <scope>NUCLEOTIDE SEQUENCE</scope>
    <source>
        <strain evidence="1">WSP0</strain>
        <tissue evidence="1">Leaf</tissue>
    </source>
</reference>